<feature type="compositionally biased region" description="Low complexity" evidence="6">
    <location>
        <begin position="88"/>
        <end position="99"/>
    </location>
</feature>
<dbReference type="InterPro" id="IPR010487">
    <property type="entry name" value="NGRN/Rrg9"/>
</dbReference>
<dbReference type="Gene3D" id="3.30.460.10">
    <property type="entry name" value="Beta Polymerase, domain 2"/>
    <property type="match status" value="1"/>
</dbReference>
<keyword evidence="3" id="KW-0067">ATP-binding</keyword>
<dbReference type="EMBL" id="OOIP01000004">
    <property type="protein sequence ID" value="SPO36345.1"/>
    <property type="molecule type" value="Genomic_DNA"/>
</dbReference>
<accession>A0A5C3EX38</accession>
<dbReference type="PANTHER" id="PTHR22594:SF34">
    <property type="entry name" value="ASPARAGINE--TRNA LIGASE, MITOCHONDRIAL-RELATED"/>
    <property type="match status" value="1"/>
</dbReference>
<keyword evidence="9" id="KW-1185">Reference proteome</keyword>
<dbReference type="Pfam" id="PF00152">
    <property type="entry name" value="tRNA-synt_2"/>
    <property type="match status" value="1"/>
</dbReference>
<dbReference type="GO" id="GO:0004816">
    <property type="term" value="F:asparagine-tRNA ligase activity"/>
    <property type="evidence" value="ECO:0007669"/>
    <property type="project" value="TreeGrafter"/>
</dbReference>
<protein>
    <submittedName>
        <fullName evidence="8">Related to Asparaginyl-tRNA synthetase</fullName>
    </submittedName>
</protein>
<dbReference type="PROSITE" id="PS50862">
    <property type="entry name" value="AA_TRNA_LIGASE_II"/>
    <property type="match status" value="1"/>
</dbReference>
<feature type="region of interest" description="Disordered" evidence="6">
    <location>
        <begin position="549"/>
        <end position="573"/>
    </location>
</feature>
<dbReference type="InterPro" id="IPR004364">
    <property type="entry name" value="Aa-tRNA-synt_II"/>
</dbReference>
<evidence type="ECO:0000313" key="8">
    <source>
        <dbReference type="EMBL" id="SPO36345.1"/>
    </source>
</evidence>
<sequence>MLSRSSAAASRAAASSRAVALSAGASRAGHAQRIVPACPSCSRTLSSTRPAPLPRQVSRQLLAGGSAASRQKQLAQQERDEDEPEHFAPSSSRPASAVPGEETDIPWFMEEEQVDPAEYRTELEDVAATETSKTLEARQSEHFEFIPESAADDIPAAILNLQDHLLHGPASNLLARPPAADEDLPSPITFIHPYSLSADPSNDAYGRTDYVVIVQVKSSAAGSVRKVAQDVGNFLKRQPPPPVEPQTAVALDDLLGPDRGKERYQRTSESDTAADAAKTPATPRPKGMSRIEHELGKKLPDWAVHRIALSRKFPDGWKPPKILSREAQDGLRLLHRSDPDKFSIEELASRFRISTESVRRILRGGKWNVSNETRARQDQRAKERIANSIYGRPERWGREESELAEIRRLQEEGSELVQDGESPVIENDGEAEPDAGEMQAAGHDDAKRPSYPVRYEGLVVAAGDAAAAGMTAKGPSKSSHVSRGDGHWCLVDAEWCMVHVMTEQARFRYDIEGMWRELEADKDATSRLPAGHSLTSDAVTSTARSKKSIFGQNLNARRGSARSKANGGTGSSTFRTFSTSCRIRAKESSTVSTSTAGSRERLDLPESLDQLVTRCSRALLASSEPATAAGSSEGIPVVAQGWLRSARKQKSVTFLEVTDGTLVGSRALQAVIRHGKDKHVAEASSAHPDLSHLTTGAALRLEGLLKKGRGSKKGQEVELDVKSFEVLGSCDATYPLAIQQQQQQSGSGPKQQRAQPDDEDAESSAAGGAFQASQAERRSPHLRSRLPRHGAVLRTRQRLESGMADWFERHDFTKVTCPVLTSSDCEGAGEVFQVVAESDVRSLSSSSPSSSSPASAPSPAGLVSTSLQQRLSSFWSSAPAYLTVSSQLHLEAIGLGLSRVWTMNPAFRAEGSATNRHLAEFWMLEAELYWTTLGADEGNAAALGRLMDCCEGVIKAGIRRALEGSERAQEDMELLAPPAPPPSDGGGRAASEGHVEMLRRILLQPSWKRLSYTDAIELLRRHHHSQPGTGENGGVFAFEPRWGEGLASEHERYLASPLAFDGPVFVTDFPRSIKAFYMRANDDADAQPQQQQEEAARREGTVACFDLLIPKVGELVGGSLREERREVLESRAAGGDVSALRWYTDDLRRYGGAPHGGFGLGMERLVAWVSNTENVRDVNTFARTKGPVRF</sequence>
<dbReference type="PANTHER" id="PTHR22594">
    <property type="entry name" value="ASPARTYL/LYSYL-TRNA SYNTHETASE"/>
    <property type="match status" value="1"/>
</dbReference>
<dbReference type="Pfam" id="PF06413">
    <property type="entry name" value="Neugrin"/>
    <property type="match status" value="1"/>
</dbReference>
<dbReference type="Gene3D" id="2.40.50.140">
    <property type="entry name" value="Nucleic acid-binding proteins"/>
    <property type="match status" value="1"/>
</dbReference>
<evidence type="ECO:0000259" key="7">
    <source>
        <dbReference type="PROSITE" id="PS50862"/>
    </source>
</evidence>
<feature type="compositionally biased region" description="Low complexity" evidence="6">
    <location>
        <begin position="271"/>
        <end position="286"/>
    </location>
</feature>
<reference evidence="8 9" key="1">
    <citation type="submission" date="2018-03" db="EMBL/GenBank/DDBJ databases">
        <authorList>
            <person name="Guldener U."/>
        </authorList>
    </citation>
    <scope>NUCLEOTIDE SEQUENCE [LARGE SCALE GENOMIC DNA]</scope>
    <source>
        <strain evidence="8 9">DAOM196992</strain>
    </source>
</reference>
<dbReference type="OrthoDB" id="1931232at2759"/>
<dbReference type="InterPro" id="IPR043519">
    <property type="entry name" value="NT_sf"/>
</dbReference>
<dbReference type="Proteomes" id="UP000323386">
    <property type="component" value="Unassembled WGS sequence"/>
</dbReference>
<dbReference type="PRINTS" id="PR01042">
    <property type="entry name" value="TRNASYNTHASP"/>
</dbReference>
<feature type="compositionally biased region" description="Low complexity" evidence="6">
    <location>
        <begin position="1"/>
        <end position="28"/>
    </location>
</feature>
<keyword evidence="1" id="KW-0436">Ligase</keyword>
<dbReference type="CDD" id="cd04318">
    <property type="entry name" value="EcAsnRS_like_N"/>
    <property type="match status" value="1"/>
</dbReference>
<dbReference type="GO" id="GO:0005524">
    <property type="term" value="F:ATP binding"/>
    <property type="evidence" value="ECO:0007669"/>
    <property type="project" value="UniProtKB-KW"/>
</dbReference>
<dbReference type="GO" id="GO:0005739">
    <property type="term" value="C:mitochondrion"/>
    <property type="evidence" value="ECO:0007669"/>
    <property type="project" value="TreeGrafter"/>
</dbReference>
<evidence type="ECO:0000256" key="3">
    <source>
        <dbReference type="ARBA" id="ARBA00022840"/>
    </source>
</evidence>
<dbReference type="Gene3D" id="3.30.930.10">
    <property type="entry name" value="Bira Bifunctional Protein, Domain 2"/>
    <property type="match status" value="1"/>
</dbReference>
<dbReference type="SUPFAM" id="SSF50249">
    <property type="entry name" value="Nucleic acid-binding proteins"/>
    <property type="match status" value="1"/>
</dbReference>
<feature type="domain" description="Aminoacyl-transfer RNA synthetases class-II family profile" evidence="7">
    <location>
        <begin position="899"/>
        <end position="1187"/>
    </location>
</feature>
<feature type="compositionally biased region" description="Low complexity" evidence="6">
    <location>
        <begin position="739"/>
        <end position="752"/>
    </location>
</feature>
<name>A0A5C3EX38_9BASI</name>
<dbReference type="GO" id="GO:0006421">
    <property type="term" value="P:asparaginyl-tRNA aminoacylation"/>
    <property type="evidence" value="ECO:0007669"/>
    <property type="project" value="TreeGrafter"/>
</dbReference>
<proteinExistence type="predicted"/>
<dbReference type="AlphaFoldDB" id="A0A5C3EX38"/>
<feature type="region of interest" description="Disordered" evidence="6">
    <location>
        <begin position="739"/>
        <end position="790"/>
    </location>
</feature>
<feature type="compositionally biased region" description="Low complexity" evidence="6">
    <location>
        <begin position="844"/>
        <end position="860"/>
    </location>
</feature>
<evidence type="ECO:0000313" key="9">
    <source>
        <dbReference type="Proteomes" id="UP000323386"/>
    </source>
</evidence>
<feature type="region of interest" description="Disordered" evidence="6">
    <location>
        <begin position="967"/>
        <end position="990"/>
    </location>
</feature>
<keyword evidence="5 8" id="KW-0030">Aminoacyl-tRNA synthetase</keyword>
<dbReference type="Pfam" id="PF02410">
    <property type="entry name" value="RsfS"/>
    <property type="match status" value="1"/>
</dbReference>
<evidence type="ECO:0000256" key="1">
    <source>
        <dbReference type="ARBA" id="ARBA00022598"/>
    </source>
</evidence>
<feature type="region of interest" description="Disordered" evidence="6">
    <location>
        <begin position="235"/>
        <end position="288"/>
    </location>
</feature>
<feature type="region of interest" description="Disordered" evidence="6">
    <location>
        <begin position="411"/>
        <end position="449"/>
    </location>
</feature>
<dbReference type="SUPFAM" id="SSF81301">
    <property type="entry name" value="Nucleotidyltransferase"/>
    <property type="match status" value="1"/>
</dbReference>
<evidence type="ECO:0000256" key="5">
    <source>
        <dbReference type="ARBA" id="ARBA00023146"/>
    </source>
</evidence>
<dbReference type="SUPFAM" id="SSF55681">
    <property type="entry name" value="Class II aaRS and biotin synthetases"/>
    <property type="match status" value="1"/>
</dbReference>
<keyword evidence="2" id="KW-0547">Nucleotide-binding</keyword>
<keyword evidence="4" id="KW-0648">Protein biosynthesis</keyword>
<dbReference type="InterPro" id="IPR006195">
    <property type="entry name" value="aa-tRNA-synth_II"/>
</dbReference>
<evidence type="ECO:0000256" key="2">
    <source>
        <dbReference type="ARBA" id="ARBA00022741"/>
    </source>
</evidence>
<feature type="compositionally biased region" description="Low complexity" evidence="6">
    <location>
        <begin position="763"/>
        <end position="774"/>
    </location>
</feature>
<feature type="region of interest" description="Disordered" evidence="6">
    <location>
        <begin position="1"/>
        <end position="100"/>
    </location>
</feature>
<dbReference type="InterPro" id="IPR012340">
    <property type="entry name" value="NA-bd_OB-fold"/>
</dbReference>
<feature type="compositionally biased region" description="Basic and acidic residues" evidence="6">
    <location>
        <begin position="256"/>
        <end position="269"/>
    </location>
</feature>
<dbReference type="InterPro" id="IPR002312">
    <property type="entry name" value="Asp/Asn-tRNA-synth_IIb"/>
</dbReference>
<gene>
    <name evidence="8" type="ORF">PSFLO_01816</name>
</gene>
<evidence type="ECO:0000256" key="4">
    <source>
        <dbReference type="ARBA" id="ARBA00022917"/>
    </source>
</evidence>
<organism evidence="8 9">
    <name type="scientific">Pseudozyma flocculosa</name>
    <dbReference type="NCBI Taxonomy" id="84751"/>
    <lineage>
        <taxon>Eukaryota</taxon>
        <taxon>Fungi</taxon>
        <taxon>Dikarya</taxon>
        <taxon>Basidiomycota</taxon>
        <taxon>Ustilaginomycotina</taxon>
        <taxon>Ustilaginomycetes</taxon>
        <taxon>Ustilaginales</taxon>
        <taxon>Ustilaginaceae</taxon>
        <taxon>Pseudozyma</taxon>
    </lineage>
</organism>
<evidence type="ECO:0000256" key="6">
    <source>
        <dbReference type="SAM" id="MobiDB-lite"/>
    </source>
</evidence>
<dbReference type="InterPro" id="IPR045864">
    <property type="entry name" value="aa-tRNA-synth_II/BPL/LPL"/>
</dbReference>
<feature type="region of interest" description="Disordered" evidence="6">
    <location>
        <begin position="842"/>
        <end position="861"/>
    </location>
</feature>